<keyword evidence="1" id="KW-1133">Transmembrane helix</keyword>
<keyword evidence="3" id="KW-1185">Reference proteome</keyword>
<protein>
    <submittedName>
        <fullName evidence="2">Uncharacterized protein</fullName>
    </submittedName>
</protein>
<dbReference type="STRING" id="213810.RUM_12380"/>
<keyword evidence="1" id="KW-0812">Transmembrane</keyword>
<dbReference type="GeneID" id="83155972"/>
<keyword evidence="1" id="KW-0472">Membrane</keyword>
<dbReference type="Proteomes" id="UP000007054">
    <property type="component" value="Chromosome"/>
</dbReference>
<dbReference type="KEGG" id="rch:RUM_12380"/>
<dbReference type="AlphaFoldDB" id="D4LCM6"/>
<dbReference type="RefSeq" id="WP_015558278.1">
    <property type="nucleotide sequence ID" value="NC_021039.1"/>
</dbReference>
<feature type="transmembrane region" description="Helical" evidence="1">
    <location>
        <begin position="60"/>
        <end position="81"/>
    </location>
</feature>
<gene>
    <name evidence="2" type="ordered locus">RUM_12380</name>
</gene>
<dbReference type="HOGENOM" id="CLU_1474163_0_0_9"/>
<accession>D4LCM6</accession>
<reference evidence="2" key="2">
    <citation type="submission" date="2010-03" db="EMBL/GenBank/DDBJ databases">
        <authorList>
            <person name="Pajon A."/>
        </authorList>
    </citation>
    <scope>NUCLEOTIDE SEQUENCE</scope>
    <source>
        <strain evidence="2">Type strain: 18P13</strain>
    </source>
</reference>
<dbReference type="BioCyc" id="RCHA213810:RUM_RS05960-MONOMER"/>
<sequence>MNDKKIKEAMKQYIETQADNISSESEEKHDLTSLDEKVYAMLGTNQNKHKTAAVWSFRKISALAATFVLVISLSITAVFVLNKEPEHIAQDVFYSITISYENEQYGYFSNRLVIDKYGLNNISDLKQNPDLFTGILTETDIIQTDSVIDKDSIIGAKIYPYSDEVIILQGDGQFYYFEKIVTD</sequence>
<evidence type="ECO:0000313" key="2">
    <source>
        <dbReference type="EMBL" id="CBL17371.1"/>
    </source>
</evidence>
<proteinExistence type="predicted"/>
<reference evidence="2" key="1">
    <citation type="submission" date="2010-03" db="EMBL/GenBank/DDBJ databases">
        <title>The genome sequence of Ruminococcus sp. 18P13.</title>
        <authorList>
            <consortium name="metaHIT consortium -- http://www.metahit.eu/"/>
            <person name="Pajon A."/>
            <person name="Turner K."/>
            <person name="Parkhill J."/>
            <person name="Bernalier A."/>
        </authorList>
    </citation>
    <scope>NUCLEOTIDE SEQUENCE [LARGE SCALE GENOMIC DNA]</scope>
    <source>
        <strain evidence="2">Type strain: 18P13</strain>
    </source>
</reference>
<evidence type="ECO:0000313" key="3">
    <source>
        <dbReference type="Proteomes" id="UP000007054"/>
    </source>
</evidence>
<dbReference type="EMBL" id="FP929052">
    <property type="protein sequence ID" value="CBL17371.1"/>
    <property type="molecule type" value="Genomic_DNA"/>
</dbReference>
<name>D4LCM6_RUMC1</name>
<evidence type="ECO:0000256" key="1">
    <source>
        <dbReference type="SAM" id="Phobius"/>
    </source>
</evidence>
<organism evidence="2 3">
    <name type="scientific">Ruminococcus champanellensis (strain DSM 18848 / JCM 17042 / KCTC 15320 / 18P13)</name>
    <dbReference type="NCBI Taxonomy" id="213810"/>
    <lineage>
        <taxon>Bacteria</taxon>
        <taxon>Bacillati</taxon>
        <taxon>Bacillota</taxon>
        <taxon>Clostridia</taxon>
        <taxon>Eubacteriales</taxon>
        <taxon>Oscillospiraceae</taxon>
        <taxon>Ruminococcus</taxon>
    </lineage>
</organism>